<comment type="caution">
    <text evidence="1">The sequence shown here is derived from an EMBL/GenBank/DDBJ whole genome shotgun (WGS) entry which is preliminary data.</text>
</comment>
<dbReference type="AlphaFoldDB" id="A0A5N3S289"/>
<dbReference type="Proteomes" id="UP000326687">
    <property type="component" value="Unassembled WGS sequence"/>
</dbReference>
<proteinExistence type="predicted"/>
<name>A0A5N3S289_9VIBR</name>
<dbReference type="InterPro" id="IPR014917">
    <property type="entry name" value="DUF1800"/>
</dbReference>
<evidence type="ECO:0000313" key="1">
    <source>
        <dbReference type="EMBL" id="KAB0300880.1"/>
    </source>
</evidence>
<evidence type="ECO:0000313" key="2">
    <source>
        <dbReference type="Proteomes" id="UP000326687"/>
    </source>
</evidence>
<sequence length="453" mass="51090">MSYYPTSEIVSEQRFGFGPKLGQERYYTLSEQLSRPAFTHSSLKVLPSTQSILIKMGEQGTKRNKAKKDPDQMKMVKDQTKQFFRSNYRQQAEARYQQSIHTPLGFQERLIQFWSNHFAISVDNRRLLPLAAHIENDVIRNTWNRNFSEMLSGVTKHPAMLIYLDNQQSIGPNSKLGKRRGKGLNENLAREILELHTLGVGSGYSQRDVLELAKAISGWGVKLKSPNVGFRFSESAHEPGSVTLLGRRYNQIGIRQGELCLADLAVHASTAEHLARKLCLHFLGSEPKELSADMAQAFVRSKGQLMPMYKELIKSKDIHVSSPVRFRTPKEWLFAVVRSVNIELTERQALNTLNAMGQPPFKPGSPAGWSDRDSDYNSPSALTQRMQVANRLANLAVKSAKQLDLKPQALLQDVVNTLYPDALDEHTATALSKADGVPMKLALLWLSPQFQYR</sequence>
<gene>
    <name evidence="1" type="ORF">F2Z80_17445</name>
</gene>
<organism evidence="1 2">
    <name type="scientific">Vibrio fortis</name>
    <dbReference type="NCBI Taxonomy" id="212667"/>
    <lineage>
        <taxon>Bacteria</taxon>
        <taxon>Pseudomonadati</taxon>
        <taxon>Pseudomonadota</taxon>
        <taxon>Gammaproteobacteria</taxon>
        <taxon>Vibrionales</taxon>
        <taxon>Vibrionaceae</taxon>
        <taxon>Vibrio</taxon>
    </lineage>
</organism>
<protein>
    <submittedName>
        <fullName evidence="1">DUF1800 domain-containing protein</fullName>
    </submittedName>
</protein>
<reference evidence="1 2" key="1">
    <citation type="submission" date="2019-09" db="EMBL/GenBank/DDBJ databases">
        <title>Vibrio Fortis S7-72.</title>
        <authorList>
            <person name="Das S.K."/>
        </authorList>
    </citation>
    <scope>NUCLEOTIDE SEQUENCE [LARGE SCALE GENOMIC DNA]</scope>
    <source>
        <strain evidence="1 2">S7-72</strain>
    </source>
</reference>
<dbReference type="EMBL" id="VXDD01000003">
    <property type="protein sequence ID" value="KAB0300880.1"/>
    <property type="molecule type" value="Genomic_DNA"/>
</dbReference>
<dbReference type="Pfam" id="PF08811">
    <property type="entry name" value="DUF1800"/>
    <property type="match status" value="1"/>
</dbReference>
<dbReference type="RefSeq" id="WP_150896566.1">
    <property type="nucleotide sequence ID" value="NZ_VXDD01000003.1"/>
</dbReference>
<accession>A0A5N3S289</accession>